<feature type="domain" description="N-acetyltransferase" evidence="15">
    <location>
        <begin position="169"/>
        <end position="325"/>
    </location>
</feature>
<dbReference type="InterPro" id="IPR037800">
    <property type="entry name" value="GCN5"/>
</dbReference>
<dbReference type="Proteomes" id="UP000308730">
    <property type="component" value="Unassembled WGS sequence"/>
</dbReference>
<name>A0A4S4N0J8_9APHY</name>
<dbReference type="SMART" id="SM00297">
    <property type="entry name" value="BROMO"/>
    <property type="match status" value="1"/>
</dbReference>
<gene>
    <name evidence="16" type="ORF">EUX98_g4988</name>
</gene>
<dbReference type="GO" id="GO:0005634">
    <property type="term" value="C:nucleus"/>
    <property type="evidence" value="ECO:0007669"/>
    <property type="project" value="UniProtKB-SubCell"/>
</dbReference>
<dbReference type="InterPro" id="IPR018359">
    <property type="entry name" value="Bromodomain_CS"/>
</dbReference>
<dbReference type="CDD" id="cd05509">
    <property type="entry name" value="Bromo_gcn5_like"/>
    <property type="match status" value="1"/>
</dbReference>
<dbReference type="Gene3D" id="1.20.920.10">
    <property type="entry name" value="Bromodomain-like"/>
    <property type="match status" value="1"/>
</dbReference>
<evidence type="ECO:0000256" key="8">
    <source>
        <dbReference type="ARBA" id="ARBA00023159"/>
    </source>
</evidence>
<dbReference type="SUPFAM" id="SSF47370">
    <property type="entry name" value="Bromodomain"/>
    <property type="match status" value="1"/>
</dbReference>
<evidence type="ECO:0000256" key="7">
    <source>
        <dbReference type="ARBA" id="ARBA00023117"/>
    </source>
</evidence>
<dbReference type="PANTHER" id="PTHR45750">
    <property type="entry name" value="GH11602P"/>
    <property type="match status" value="1"/>
</dbReference>
<evidence type="ECO:0000256" key="4">
    <source>
        <dbReference type="ARBA" id="ARBA00022679"/>
    </source>
</evidence>
<evidence type="ECO:0000313" key="17">
    <source>
        <dbReference type="Proteomes" id="UP000308730"/>
    </source>
</evidence>
<evidence type="ECO:0000256" key="9">
    <source>
        <dbReference type="ARBA" id="ARBA00023163"/>
    </source>
</evidence>
<accession>A0A4S4N0J8</accession>
<keyword evidence="7 12" id="KW-0103">Bromodomain</keyword>
<dbReference type="PROSITE" id="PS50014">
    <property type="entry name" value="BROMODOMAIN_2"/>
    <property type="match status" value="1"/>
</dbReference>
<evidence type="ECO:0000256" key="2">
    <source>
        <dbReference type="ARBA" id="ARBA00008607"/>
    </source>
</evidence>
<organism evidence="16 17">
    <name type="scientific">Antrodiella citrinella</name>
    <dbReference type="NCBI Taxonomy" id="2447956"/>
    <lineage>
        <taxon>Eukaryota</taxon>
        <taxon>Fungi</taxon>
        <taxon>Dikarya</taxon>
        <taxon>Basidiomycota</taxon>
        <taxon>Agaricomycotina</taxon>
        <taxon>Agaricomycetes</taxon>
        <taxon>Polyporales</taxon>
        <taxon>Steccherinaceae</taxon>
        <taxon>Antrodiella</taxon>
    </lineage>
</organism>
<dbReference type="SUPFAM" id="SSF55729">
    <property type="entry name" value="Acyl-CoA N-acyltransferases (Nat)"/>
    <property type="match status" value="1"/>
</dbReference>
<dbReference type="Pfam" id="PF00583">
    <property type="entry name" value="Acetyltransf_1"/>
    <property type="match status" value="1"/>
</dbReference>
<feature type="compositionally biased region" description="Low complexity" evidence="13">
    <location>
        <begin position="31"/>
        <end position="43"/>
    </location>
</feature>
<sequence length="509" mass="56934">MGADEFARRGRVAVRIDEMLEPPTKRRRVSFSESSSSLSGSSSSEDEEEKPLAAKRAEVSRAGRGKGGGSRQQGQRSGGKGMPGKKSKAHTAPAHIPPPTEEERADMAPQRANGVNGHQVIVKVEDKMDEGQLTRLATGVTVDAGGVASANPAVRAEKPAYVELRKGIIQVVPVQNDGESRSLVILTGLKTLFQKQLPKMPREYIARLVYDSNSKCLAIIKRGYKVVGGICYRPFPHRGFSEIVFFATASVDQVKGYGGMLMDHFKAHTKNTYNNIHHFLTYADNYAVGYFRKQGFSKEISLDRSVWAGYIKDYEGGTIMQCTMLDKVDYLKTREIISQQREAILEKIREKSRSHIVYDGLSSNLWRNSDGRVDPKDVPGLRESGWTPSMVSLTLRPNSKNPERSAMEKLLSDLQSHPVAWAFLSPVNGDEVPDYHDVIKQPMDFGTMEHKLDTNQYPDLESFVTDARLVFENCRTYNNEGSQYHKNATKVEKFMDTQLAQFKLKQDGY</sequence>
<dbReference type="PROSITE" id="PS00633">
    <property type="entry name" value="BROMODOMAIN_1"/>
    <property type="match status" value="1"/>
</dbReference>
<dbReference type="GO" id="GO:0045944">
    <property type="term" value="P:positive regulation of transcription by RNA polymerase II"/>
    <property type="evidence" value="ECO:0007669"/>
    <property type="project" value="TreeGrafter"/>
</dbReference>
<dbReference type="GO" id="GO:0010484">
    <property type="term" value="F:histone H3 acetyltransferase activity"/>
    <property type="evidence" value="ECO:0007669"/>
    <property type="project" value="TreeGrafter"/>
</dbReference>
<keyword evidence="9" id="KW-0804">Transcription</keyword>
<keyword evidence="6" id="KW-0805">Transcription regulation</keyword>
<feature type="compositionally biased region" description="Gly residues" evidence="13">
    <location>
        <begin position="65"/>
        <end position="82"/>
    </location>
</feature>
<evidence type="ECO:0000259" key="14">
    <source>
        <dbReference type="PROSITE" id="PS50014"/>
    </source>
</evidence>
<feature type="domain" description="Bromo" evidence="14">
    <location>
        <begin position="415"/>
        <end position="485"/>
    </location>
</feature>
<evidence type="ECO:0000256" key="12">
    <source>
        <dbReference type="PROSITE-ProRule" id="PRU00035"/>
    </source>
</evidence>
<dbReference type="EC" id="2.3.1.48" evidence="3"/>
<evidence type="ECO:0000256" key="11">
    <source>
        <dbReference type="ARBA" id="ARBA00023315"/>
    </source>
</evidence>
<feature type="compositionally biased region" description="Basic and acidic residues" evidence="13">
    <location>
        <begin position="50"/>
        <end position="61"/>
    </location>
</feature>
<evidence type="ECO:0000256" key="6">
    <source>
        <dbReference type="ARBA" id="ARBA00023015"/>
    </source>
</evidence>
<dbReference type="InterPro" id="IPR001487">
    <property type="entry name" value="Bromodomain"/>
</dbReference>
<keyword evidence="10" id="KW-0539">Nucleus</keyword>
<dbReference type="Gene3D" id="3.40.630.30">
    <property type="match status" value="1"/>
</dbReference>
<evidence type="ECO:0000256" key="10">
    <source>
        <dbReference type="ARBA" id="ARBA00023242"/>
    </source>
</evidence>
<protein>
    <recommendedName>
        <fullName evidence="3">histone acetyltransferase</fullName>
        <ecNumber evidence="3">2.3.1.48</ecNumber>
    </recommendedName>
</protein>
<proteinExistence type="inferred from homology"/>
<dbReference type="GO" id="GO:0000123">
    <property type="term" value="C:histone acetyltransferase complex"/>
    <property type="evidence" value="ECO:0007669"/>
    <property type="project" value="TreeGrafter"/>
</dbReference>
<keyword evidence="4" id="KW-0808">Transferase</keyword>
<evidence type="ECO:0000259" key="15">
    <source>
        <dbReference type="PROSITE" id="PS51186"/>
    </source>
</evidence>
<feature type="region of interest" description="Disordered" evidence="13">
    <location>
        <begin position="1"/>
        <end position="106"/>
    </location>
</feature>
<dbReference type="EMBL" id="SGPM01000135">
    <property type="protein sequence ID" value="THH29200.1"/>
    <property type="molecule type" value="Genomic_DNA"/>
</dbReference>
<evidence type="ECO:0000256" key="13">
    <source>
        <dbReference type="SAM" id="MobiDB-lite"/>
    </source>
</evidence>
<dbReference type="InterPro" id="IPR000182">
    <property type="entry name" value="GNAT_dom"/>
</dbReference>
<dbReference type="PRINTS" id="PR00503">
    <property type="entry name" value="BROMODOMAIN"/>
</dbReference>
<comment type="caution">
    <text evidence="16">The sequence shown here is derived from an EMBL/GenBank/DDBJ whole genome shotgun (WGS) entry which is preliminary data.</text>
</comment>
<dbReference type="Pfam" id="PF00439">
    <property type="entry name" value="Bromodomain"/>
    <property type="match status" value="1"/>
</dbReference>
<comment type="subcellular location">
    <subcellularLocation>
        <location evidence="1">Nucleus</location>
    </subcellularLocation>
</comment>
<reference evidence="16 17" key="1">
    <citation type="submission" date="2019-02" db="EMBL/GenBank/DDBJ databases">
        <title>Genome sequencing of the rare red list fungi Antrodiella citrinella (Flaviporus citrinellus).</title>
        <authorList>
            <person name="Buettner E."/>
            <person name="Kellner H."/>
        </authorList>
    </citation>
    <scope>NUCLEOTIDE SEQUENCE [LARGE SCALE GENOMIC DNA]</scope>
    <source>
        <strain evidence="16 17">DSM 108506</strain>
    </source>
</reference>
<evidence type="ECO:0000256" key="1">
    <source>
        <dbReference type="ARBA" id="ARBA00004123"/>
    </source>
</evidence>
<dbReference type="AlphaFoldDB" id="A0A4S4N0J8"/>
<evidence type="ECO:0000313" key="16">
    <source>
        <dbReference type="EMBL" id="THH29200.1"/>
    </source>
</evidence>
<evidence type="ECO:0000256" key="5">
    <source>
        <dbReference type="ARBA" id="ARBA00022853"/>
    </source>
</evidence>
<evidence type="ECO:0000256" key="3">
    <source>
        <dbReference type="ARBA" id="ARBA00013184"/>
    </source>
</evidence>
<keyword evidence="17" id="KW-1185">Reference proteome</keyword>
<keyword evidence="5" id="KW-0156">Chromatin regulator</keyword>
<dbReference type="OrthoDB" id="1937912at2759"/>
<dbReference type="PANTHER" id="PTHR45750:SF3">
    <property type="entry name" value="HISTONE ACETYLTRANSFERASE"/>
    <property type="match status" value="1"/>
</dbReference>
<feature type="compositionally biased region" description="Basic and acidic residues" evidence="13">
    <location>
        <begin position="1"/>
        <end position="18"/>
    </location>
</feature>
<dbReference type="InterPro" id="IPR016181">
    <property type="entry name" value="Acyl_CoA_acyltransferase"/>
</dbReference>
<comment type="similarity">
    <text evidence="2">Belongs to the acetyltransferase family. GCN5 subfamily.</text>
</comment>
<keyword evidence="11" id="KW-0012">Acyltransferase</keyword>
<dbReference type="PROSITE" id="PS51186">
    <property type="entry name" value="GNAT"/>
    <property type="match status" value="1"/>
</dbReference>
<dbReference type="InterPro" id="IPR036427">
    <property type="entry name" value="Bromodomain-like_sf"/>
</dbReference>
<keyword evidence="8" id="KW-0010">Activator</keyword>